<dbReference type="Proteomes" id="UP000597762">
    <property type="component" value="Unassembled WGS sequence"/>
</dbReference>
<protein>
    <recommendedName>
        <fullName evidence="2">GON domain-containing protein</fullName>
    </recommendedName>
</protein>
<dbReference type="GO" id="GO:0008270">
    <property type="term" value="F:zinc ion binding"/>
    <property type="evidence" value="ECO:0007669"/>
    <property type="project" value="InterPro"/>
</dbReference>
<evidence type="ECO:0000259" key="2">
    <source>
        <dbReference type="PROSITE" id="PS51046"/>
    </source>
</evidence>
<dbReference type="EMBL" id="CAHIKZ030003413">
    <property type="protein sequence ID" value="CAE1299908.1"/>
    <property type="molecule type" value="Genomic_DNA"/>
</dbReference>
<organism evidence="3 4">
    <name type="scientific">Acanthosepion pharaonis</name>
    <name type="common">Pharaoh cuttlefish</name>
    <name type="synonym">Sepia pharaonis</name>
    <dbReference type="NCBI Taxonomy" id="158019"/>
    <lineage>
        <taxon>Eukaryota</taxon>
        <taxon>Metazoa</taxon>
        <taxon>Spiralia</taxon>
        <taxon>Lophotrochozoa</taxon>
        <taxon>Mollusca</taxon>
        <taxon>Cephalopoda</taxon>
        <taxon>Coleoidea</taxon>
        <taxon>Decapodiformes</taxon>
        <taxon>Sepiida</taxon>
        <taxon>Sepiina</taxon>
        <taxon>Sepiidae</taxon>
        <taxon>Acanthosepion</taxon>
    </lineage>
</organism>
<dbReference type="Pfam" id="PF08685">
    <property type="entry name" value="GON"/>
    <property type="match status" value="1"/>
</dbReference>
<evidence type="ECO:0000256" key="1">
    <source>
        <dbReference type="ARBA" id="ARBA00022723"/>
    </source>
</evidence>
<feature type="domain" description="GON" evidence="2">
    <location>
        <begin position="28"/>
        <end position="235"/>
    </location>
</feature>
<evidence type="ECO:0000313" key="4">
    <source>
        <dbReference type="Proteomes" id="UP000597762"/>
    </source>
</evidence>
<gene>
    <name evidence="3" type="ORF">SPHA_53529</name>
</gene>
<keyword evidence="1" id="KW-0479">Metal-binding</keyword>
<dbReference type="OrthoDB" id="6113960at2759"/>
<proteinExistence type="predicted"/>
<dbReference type="InterPro" id="IPR012314">
    <property type="entry name" value="Pept_M12B_GON-ADAMTSs"/>
</dbReference>
<reference evidence="3" key="1">
    <citation type="submission" date="2021-01" db="EMBL/GenBank/DDBJ databases">
        <authorList>
            <person name="Li R."/>
            <person name="Bekaert M."/>
        </authorList>
    </citation>
    <scope>NUCLEOTIDE SEQUENCE</scope>
    <source>
        <strain evidence="3">Farmed</strain>
    </source>
</reference>
<evidence type="ECO:0000313" key="3">
    <source>
        <dbReference type="EMBL" id="CAE1299908.1"/>
    </source>
</evidence>
<dbReference type="GO" id="GO:0004222">
    <property type="term" value="F:metalloendopeptidase activity"/>
    <property type="evidence" value="ECO:0007669"/>
    <property type="project" value="InterPro"/>
</dbReference>
<accession>A0A812DID4</accession>
<sequence>MGSCQNQPCGICEVCHPTESNYTCVKEDLTSCRDIKICNNASSDGHYPIRPVLHRKSSLKVYCHDMNSKYPGDYITLIHDNFSLYPPIYKTCTDINWNANKPGVIFYHKIRLELIRLRVVVKDRTFTNVSCDSKLLEISNPSSFQNSGRTCSVNLEYGTTGDCLGVSCNQRKGIVQIDLRGTGLIVSPSVKWITGGHRPHISSSRSPTNDTIKIVCGGTCGWCSPEGGLFLELKP</sequence>
<comment type="caution">
    <text evidence="3">The sequence shown here is derived from an EMBL/GenBank/DDBJ whole genome shotgun (WGS) entry which is preliminary data.</text>
</comment>
<keyword evidence="4" id="KW-1185">Reference proteome</keyword>
<dbReference type="PROSITE" id="PS51046">
    <property type="entry name" value="GON"/>
    <property type="match status" value="1"/>
</dbReference>
<name>A0A812DID4_ACAPH</name>
<dbReference type="AlphaFoldDB" id="A0A812DID4"/>